<dbReference type="OrthoDB" id="2333384at2759"/>
<evidence type="ECO:0000313" key="3">
    <source>
        <dbReference type="EMBL" id="KAG5636659.1"/>
    </source>
</evidence>
<evidence type="ECO:0000256" key="1">
    <source>
        <dbReference type="SAM" id="MobiDB-lite"/>
    </source>
</evidence>
<name>A0A9P7K507_9AGAR</name>
<keyword evidence="4" id="KW-1185">Reference proteome</keyword>
<dbReference type="AlphaFoldDB" id="A0A9P7K507"/>
<reference evidence="3" key="2">
    <citation type="submission" date="2021-10" db="EMBL/GenBank/DDBJ databases">
        <title>Phylogenomics reveals ancestral predisposition of the termite-cultivated fungus Termitomyces towards a domesticated lifestyle.</title>
        <authorList>
            <person name="Auxier B."/>
            <person name="Grum-Grzhimaylo A."/>
            <person name="Cardenas M.E."/>
            <person name="Lodge J.D."/>
            <person name="Laessoe T."/>
            <person name="Pedersen O."/>
            <person name="Smith M.E."/>
            <person name="Kuyper T.W."/>
            <person name="Franco-Molano E.A."/>
            <person name="Baroni T.J."/>
            <person name="Aanen D.K."/>
        </authorList>
    </citation>
    <scope>NUCLEOTIDE SEQUENCE</scope>
    <source>
        <strain evidence="3">D49</strain>
    </source>
</reference>
<organism evidence="3 4">
    <name type="scientific">Sphagnurus paluster</name>
    <dbReference type="NCBI Taxonomy" id="117069"/>
    <lineage>
        <taxon>Eukaryota</taxon>
        <taxon>Fungi</taxon>
        <taxon>Dikarya</taxon>
        <taxon>Basidiomycota</taxon>
        <taxon>Agaricomycotina</taxon>
        <taxon>Agaricomycetes</taxon>
        <taxon>Agaricomycetidae</taxon>
        <taxon>Agaricales</taxon>
        <taxon>Tricholomatineae</taxon>
        <taxon>Lyophyllaceae</taxon>
        <taxon>Sphagnurus</taxon>
    </lineage>
</organism>
<feature type="region of interest" description="Disordered" evidence="1">
    <location>
        <begin position="1"/>
        <end position="26"/>
    </location>
</feature>
<dbReference type="Gene3D" id="2.60.40.640">
    <property type="match status" value="1"/>
</dbReference>
<sequence>MSDLDSPPYLAAEVSPPEPPSYSDVPELSHSYSLENKTHKWLHLFVECLGSKPPSLPVFREGQTISGRVDLDLLKPESLKGITIEVQAGTTAVGQEEIRFLELKKTLWTPSKGITKLDGKHSWPFNIQLPKEVVVSVAKGKEGKAYPLPPNFTEKASAAYIDYRLVVTIRRGVFKVNQTLCTNFAYIPKIVPGVPSELRRLAYDEEMPLFSPDGDPDGWEVLAPVLVKGTLSEVTEVEVESPDAAETTSIGRTDNLFLSDSGHAMFWESGKQEQHTRKLEGEIEVSNTLKPSFLFPRFTVKYRLDLLPFTATGFRLTNSGAILLSQEVAIATQQTPGILPRSTIPPGYKRSEQVDYNKAVGFLENGNQRFWHHGRG</sequence>
<protein>
    <recommendedName>
        <fullName evidence="2">Arrestin-like N-terminal domain-containing protein</fullName>
    </recommendedName>
</protein>
<dbReference type="InterPro" id="IPR014752">
    <property type="entry name" value="Arrestin-like_C"/>
</dbReference>
<evidence type="ECO:0000313" key="4">
    <source>
        <dbReference type="Proteomes" id="UP000717328"/>
    </source>
</evidence>
<proteinExistence type="predicted"/>
<dbReference type="SUPFAM" id="SSF81296">
    <property type="entry name" value="E set domains"/>
    <property type="match status" value="1"/>
</dbReference>
<dbReference type="Pfam" id="PF00339">
    <property type="entry name" value="Arrestin_N"/>
    <property type="match status" value="1"/>
</dbReference>
<gene>
    <name evidence="3" type="ORF">H0H81_007278</name>
</gene>
<reference evidence="3" key="1">
    <citation type="submission" date="2021-02" db="EMBL/GenBank/DDBJ databases">
        <authorList>
            <person name="Nieuwenhuis M."/>
            <person name="Van De Peppel L.J.J."/>
        </authorList>
    </citation>
    <scope>NUCLEOTIDE SEQUENCE</scope>
    <source>
        <strain evidence="3">D49</strain>
    </source>
</reference>
<dbReference type="InterPro" id="IPR011021">
    <property type="entry name" value="Arrestin-like_N"/>
</dbReference>
<dbReference type="Proteomes" id="UP000717328">
    <property type="component" value="Unassembled WGS sequence"/>
</dbReference>
<evidence type="ECO:0000259" key="2">
    <source>
        <dbReference type="Pfam" id="PF00339"/>
    </source>
</evidence>
<accession>A0A9P7K507</accession>
<dbReference type="InterPro" id="IPR014756">
    <property type="entry name" value="Ig_E-set"/>
</dbReference>
<comment type="caution">
    <text evidence="3">The sequence shown here is derived from an EMBL/GenBank/DDBJ whole genome shotgun (WGS) entry which is preliminary data.</text>
</comment>
<feature type="domain" description="Arrestin-like N-terminal" evidence="2">
    <location>
        <begin position="96"/>
        <end position="189"/>
    </location>
</feature>
<dbReference type="EMBL" id="JABCKI010005907">
    <property type="protein sequence ID" value="KAG5636659.1"/>
    <property type="molecule type" value="Genomic_DNA"/>
</dbReference>